<protein>
    <submittedName>
        <fullName evidence="1">Uncharacterized protein</fullName>
    </submittedName>
</protein>
<organism evidence="1">
    <name type="scientific">marine metagenome</name>
    <dbReference type="NCBI Taxonomy" id="408172"/>
    <lineage>
        <taxon>unclassified sequences</taxon>
        <taxon>metagenomes</taxon>
        <taxon>ecological metagenomes</taxon>
    </lineage>
</organism>
<reference evidence="1" key="1">
    <citation type="submission" date="2018-05" db="EMBL/GenBank/DDBJ databases">
        <authorList>
            <person name="Lanie J.A."/>
            <person name="Ng W.-L."/>
            <person name="Kazmierczak K.M."/>
            <person name="Andrzejewski T.M."/>
            <person name="Davidsen T.M."/>
            <person name="Wayne K.J."/>
            <person name="Tettelin H."/>
            <person name="Glass J.I."/>
            <person name="Rusch D."/>
            <person name="Podicherti R."/>
            <person name="Tsui H.-C.T."/>
            <person name="Winkler M.E."/>
        </authorList>
    </citation>
    <scope>NUCLEOTIDE SEQUENCE</scope>
</reference>
<sequence>MIPKTFLSLCLVLGVSAEACAAPASWQQSYDAGY</sequence>
<feature type="non-terminal residue" evidence="1">
    <location>
        <position position="34"/>
    </location>
</feature>
<gene>
    <name evidence="1" type="ORF">METZ01_LOCUS228699</name>
</gene>
<dbReference type="EMBL" id="UINC01056155">
    <property type="protein sequence ID" value="SVB75845.1"/>
    <property type="molecule type" value="Genomic_DNA"/>
</dbReference>
<proteinExistence type="predicted"/>
<dbReference type="AlphaFoldDB" id="A0A382GM36"/>
<accession>A0A382GM36</accession>
<evidence type="ECO:0000313" key="1">
    <source>
        <dbReference type="EMBL" id="SVB75845.1"/>
    </source>
</evidence>
<name>A0A382GM36_9ZZZZ</name>